<dbReference type="InterPro" id="IPR015919">
    <property type="entry name" value="Cadherin-like_sf"/>
</dbReference>
<dbReference type="GO" id="GO:0005509">
    <property type="term" value="F:calcium ion binding"/>
    <property type="evidence" value="ECO:0007669"/>
    <property type="project" value="InterPro"/>
</dbReference>
<comment type="caution">
    <text evidence="2">The sequence shown here is derived from an EMBL/GenBank/DDBJ whole genome shotgun (WGS) entry which is preliminary data.</text>
</comment>
<dbReference type="PROSITE" id="PS51208">
    <property type="entry name" value="AUTOTRANSPORTER"/>
    <property type="match status" value="1"/>
</dbReference>
<feature type="domain" description="Autotransporter" evidence="1">
    <location>
        <begin position="613"/>
        <end position="869"/>
    </location>
</feature>
<dbReference type="GO" id="GO:0016020">
    <property type="term" value="C:membrane"/>
    <property type="evidence" value="ECO:0007669"/>
    <property type="project" value="InterPro"/>
</dbReference>
<dbReference type="EMBL" id="JABRWM010000006">
    <property type="protein sequence ID" value="NRF20394.1"/>
    <property type="molecule type" value="Genomic_DNA"/>
</dbReference>
<sequence length="869" mass="88523">MPSTGITTGGTSVTITGTNLTGATGVSIGGVAATNVSVLSSTKITATTPAHVAGPSNVAVTTPGGTVVMVNSFTYVAANPPVANAVSKSVFVDSSDNMIALDVTGGPATSVAVATQASHGSATASGLSITYTPAAGYLGPDSFTYTASNIDGTSAEAIVTITVVAAAPTLTGITPNTGTTAGGTAVTITGTHLSGTTRVSVGGVAAIDVTVVSSTTITATTPPHAAGLANVAVSTPGGDDILVNSFTYIAEPIAMAPASGALAEATKGTAYNQPLSLSGGTAPFLFGTSGSVPAGLTVNPATGTISGTPTATGTYEFSVTVVDANNHIGSASYVLTVVASQTSFVFTPPAGALKDAMAGEEYSQPVSTTGGNGALLYSLVAGALPDGMTLNLSTGELTGPLDANAEAKSYAITIQVRDGSGATGMASYTMEVKARAVTVVDKVVTVEAGSSPADVYLNRGATGGPFVQADLTFVEPPNAGTAAIIQGQLAQSGPVTTPIGWYLQFTPNPAYKGQVRVGFRLTSALGVSNTGTVTYNIAYDTEQVASDTDRLVRSFVQSRQSMISSMIHVPGLLERRRMAEATDPVTARLTPSENGMTAHFSTSLVQIQSARNSADGIAGGYSSAFNIWIDGSVLAHNDNDINGGKWGSFAMINMGADYLLSEKALLGLSFHYDHMTSPTDEDAELKGNGWLAGPYASFEIGKGVFWNGSLLYGGSSNDIDTLFWDGSFETKRWMADTSIEGEWDLGNATTLTPRLRAVYFTENVEDYTIGNAAGDTITIDGFDAKQFRISLGSEIARSFTLERGATLKPSFAVTGGFAALDGSGAFGTAKAGLSLQTEELWTLDASLLFNIEGEGRKSVGARVAAGRQF</sequence>
<proteinExistence type="predicted"/>
<dbReference type="CDD" id="cd00102">
    <property type="entry name" value="IPT"/>
    <property type="match status" value="2"/>
</dbReference>
<dbReference type="InterPro" id="IPR014756">
    <property type="entry name" value="Ig_E-set"/>
</dbReference>
<dbReference type="InterPro" id="IPR002909">
    <property type="entry name" value="IPT_dom"/>
</dbReference>
<dbReference type="RefSeq" id="WP_172873515.1">
    <property type="nucleotide sequence ID" value="NZ_JABRWL010000005.1"/>
</dbReference>
<dbReference type="CDD" id="cd11304">
    <property type="entry name" value="Cadherin_repeat"/>
    <property type="match status" value="1"/>
</dbReference>
<dbReference type="Pfam" id="PF17963">
    <property type="entry name" value="Big_9"/>
    <property type="match status" value="1"/>
</dbReference>
<evidence type="ECO:0000259" key="1">
    <source>
        <dbReference type="PROSITE" id="PS51208"/>
    </source>
</evidence>
<dbReference type="SMART" id="SM00429">
    <property type="entry name" value="IPT"/>
    <property type="match status" value="2"/>
</dbReference>
<gene>
    <name evidence="2" type="ORF">FOB26_15125</name>
</gene>
<name>A0AA44IZI5_9HYPH</name>
<dbReference type="GO" id="GO:0017154">
    <property type="term" value="F:semaphorin receptor activity"/>
    <property type="evidence" value="ECO:0007669"/>
    <property type="project" value="InterPro"/>
</dbReference>
<dbReference type="Gene3D" id="2.60.40.2810">
    <property type="match status" value="1"/>
</dbReference>
<dbReference type="Pfam" id="PF01833">
    <property type="entry name" value="TIG"/>
    <property type="match status" value="2"/>
</dbReference>
<dbReference type="PANTHER" id="PTHR22625">
    <property type="entry name" value="PLEXIN"/>
    <property type="match status" value="1"/>
</dbReference>
<dbReference type="Proteomes" id="UP001155820">
    <property type="component" value="Unassembled WGS sequence"/>
</dbReference>
<dbReference type="Gene3D" id="2.40.128.130">
    <property type="entry name" value="Autotransporter beta-domain"/>
    <property type="match status" value="1"/>
</dbReference>
<dbReference type="AlphaFoldDB" id="A0AA44IZI5"/>
<dbReference type="SUPFAM" id="SSF49313">
    <property type="entry name" value="Cadherin-like"/>
    <property type="match status" value="2"/>
</dbReference>
<keyword evidence="3" id="KW-1185">Reference proteome</keyword>
<dbReference type="Pfam" id="PF03797">
    <property type="entry name" value="Autotransporter"/>
    <property type="match status" value="1"/>
</dbReference>
<dbReference type="InterPro" id="IPR036709">
    <property type="entry name" value="Autotransporte_beta_dom_sf"/>
</dbReference>
<dbReference type="PANTHER" id="PTHR22625:SF70">
    <property type="entry name" value="PLEXIN A, ISOFORM A"/>
    <property type="match status" value="1"/>
</dbReference>
<reference evidence="2" key="1">
    <citation type="submission" date="2019-07" db="EMBL/GenBank/DDBJ databases">
        <title>FDA dAtabase for Regulatory Grade micrObial Sequences (FDA-ARGOS): Supporting development and validation of Infectious Disease Dx tests.</title>
        <authorList>
            <person name="Bachman M."/>
            <person name="Young C."/>
            <person name="Tallon L."/>
            <person name="Sadzewicz L."/>
            <person name="Vavikolanu K."/>
            <person name="Mehta A."/>
            <person name="Aluvathingal J."/>
            <person name="Nadendla S."/>
            <person name="Nandy P."/>
            <person name="Geyer C."/>
            <person name="Yan Y."/>
            <person name="Sichtig H."/>
        </authorList>
    </citation>
    <scope>NUCLEOTIDE SEQUENCE</scope>
    <source>
        <strain evidence="2">FDAARGOS_618</strain>
    </source>
</reference>
<dbReference type="SUPFAM" id="SSF103515">
    <property type="entry name" value="Autotransporter"/>
    <property type="match status" value="1"/>
</dbReference>
<accession>A0AA44IZI5</accession>
<protein>
    <submittedName>
        <fullName evidence="2">IPT/TIG domain-containing protein</fullName>
    </submittedName>
</protein>
<dbReference type="Pfam" id="PF05345">
    <property type="entry name" value="He_PIG"/>
    <property type="match status" value="2"/>
</dbReference>
<dbReference type="InterPro" id="IPR013783">
    <property type="entry name" value="Ig-like_fold"/>
</dbReference>
<evidence type="ECO:0000313" key="2">
    <source>
        <dbReference type="EMBL" id="NRF20394.1"/>
    </source>
</evidence>
<dbReference type="SUPFAM" id="SSF81296">
    <property type="entry name" value="E set domains"/>
    <property type="match status" value="2"/>
</dbReference>
<dbReference type="InterPro" id="IPR005546">
    <property type="entry name" value="Autotransporte_beta"/>
</dbReference>
<organism evidence="2 3">
    <name type="scientific">Agrobacterium pusense</name>
    <dbReference type="NCBI Taxonomy" id="648995"/>
    <lineage>
        <taxon>Bacteria</taxon>
        <taxon>Pseudomonadati</taxon>
        <taxon>Pseudomonadota</taxon>
        <taxon>Alphaproteobacteria</taxon>
        <taxon>Hyphomicrobiales</taxon>
        <taxon>Rhizobiaceae</taxon>
        <taxon>Rhizobium/Agrobacterium group</taxon>
        <taxon>Agrobacterium</taxon>
    </lineage>
</organism>
<dbReference type="InterPro" id="IPR031148">
    <property type="entry name" value="Plexin"/>
</dbReference>
<evidence type="ECO:0000313" key="3">
    <source>
        <dbReference type="Proteomes" id="UP001155820"/>
    </source>
</evidence>
<dbReference type="Gene3D" id="2.60.40.10">
    <property type="entry name" value="Immunoglobulins"/>
    <property type="match status" value="4"/>
</dbReference>
<dbReference type="SMART" id="SM00869">
    <property type="entry name" value="Autotransporter"/>
    <property type="match status" value="1"/>
</dbReference>